<feature type="non-terminal residue" evidence="2">
    <location>
        <position position="1"/>
    </location>
</feature>
<accession>K0S894</accession>
<proteinExistence type="predicted"/>
<comment type="caution">
    <text evidence="2">The sequence shown here is derived from an EMBL/GenBank/DDBJ whole genome shotgun (WGS) entry which is preliminary data.</text>
</comment>
<dbReference type="AlphaFoldDB" id="K0S894"/>
<evidence type="ECO:0000256" key="1">
    <source>
        <dbReference type="SAM" id="MobiDB-lite"/>
    </source>
</evidence>
<keyword evidence="3" id="KW-1185">Reference proteome</keyword>
<gene>
    <name evidence="2" type="ORF">THAOC_22898</name>
</gene>
<organism evidence="2 3">
    <name type="scientific">Thalassiosira oceanica</name>
    <name type="common">Marine diatom</name>
    <dbReference type="NCBI Taxonomy" id="159749"/>
    <lineage>
        <taxon>Eukaryota</taxon>
        <taxon>Sar</taxon>
        <taxon>Stramenopiles</taxon>
        <taxon>Ochrophyta</taxon>
        <taxon>Bacillariophyta</taxon>
        <taxon>Coscinodiscophyceae</taxon>
        <taxon>Thalassiosirophycidae</taxon>
        <taxon>Thalassiosirales</taxon>
        <taxon>Thalassiosiraceae</taxon>
        <taxon>Thalassiosira</taxon>
    </lineage>
</organism>
<sequence>YEWLVMAEASEGESDASVNGAAVDIGGHTGSARPSASRPTSWTISLMHEQEGRRDRRRGQGELPGLGCAPRALAAQRRFGSGDNFELVEVDGDGLGDDGPSRLLSQLDIG</sequence>
<dbReference type="EMBL" id="AGNL01029504">
    <property type="protein sequence ID" value="EJK57096.1"/>
    <property type="molecule type" value="Genomic_DNA"/>
</dbReference>
<evidence type="ECO:0000313" key="3">
    <source>
        <dbReference type="Proteomes" id="UP000266841"/>
    </source>
</evidence>
<name>K0S894_THAOC</name>
<feature type="region of interest" description="Disordered" evidence="1">
    <location>
        <begin position="10"/>
        <end position="42"/>
    </location>
</feature>
<reference evidence="2 3" key="1">
    <citation type="journal article" date="2012" name="Genome Biol.">
        <title>Genome and low-iron response of an oceanic diatom adapted to chronic iron limitation.</title>
        <authorList>
            <person name="Lommer M."/>
            <person name="Specht M."/>
            <person name="Roy A.S."/>
            <person name="Kraemer L."/>
            <person name="Andreson R."/>
            <person name="Gutowska M.A."/>
            <person name="Wolf J."/>
            <person name="Bergner S.V."/>
            <person name="Schilhabel M.B."/>
            <person name="Klostermeier U.C."/>
            <person name="Beiko R.G."/>
            <person name="Rosenstiel P."/>
            <person name="Hippler M."/>
            <person name="Laroche J."/>
        </authorList>
    </citation>
    <scope>NUCLEOTIDE SEQUENCE [LARGE SCALE GENOMIC DNA]</scope>
    <source>
        <strain evidence="2 3">CCMP1005</strain>
    </source>
</reference>
<evidence type="ECO:0000313" key="2">
    <source>
        <dbReference type="EMBL" id="EJK57096.1"/>
    </source>
</evidence>
<feature type="region of interest" description="Disordered" evidence="1">
    <location>
        <begin position="90"/>
        <end position="110"/>
    </location>
</feature>
<protein>
    <submittedName>
        <fullName evidence="2">Uncharacterized protein</fullName>
    </submittedName>
</protein>
<feature type="compositionally biased region" description="Polar residues" evidence="1">
    <location>
        <begin position="32"/>
        <end position="42"/>
    </location>
</feature>
<dbReference type="Proteomes" id="UP000266841">
    <property type="component" value="Unassembled WGS sequence"/>
</dbReference>